<evidence type="ECO:0000256" key="4">
    <source>
        <dbReference type="ARBA" id="ARBA00022741"/>
    </source>
</evidence>
<dbReference type="FunFam" id="1.10.510.10:FF:000306">
    <property type="entry name" value="Serine/threonine protein kinase"/>
    <property type="match status" value="1"/>
</dbReference>
<feature type="domain" description="Protein kinase" evidence="10">
    <location>
        <begin position="213"/>
        <end position="494"/>
    </location>
</feature>
<comment type="caution">
    <text evidence="11">The sequence shown here is derived from an EMBL/GenBank/DDBJ whole genome shotgun (WGS) entry which is preliminary data.</text>
</comment>
<dbReference type="Gene3D" id="1.10.510.10">
    <property type="entry name" value="Transferase(Phosphotransferase) domain 1"/>
    <property type="match status" value="1"/>
</dbReference>
<dbReference type="SUPFAM" id="SSF56112">
    <property type="entry name" value="Protein kinase-like (PK-like)"/>
    <property type="match status" value="1"/>
</dbReference>
<keyword evidence="5 11" id="KW-0418">Kinase</keyword>
<dbReference type="PROSITE" id="PS00108">
    <property type="entry name" value="PROTEIN_KINASE_ST"/>
    <property type="match status" value="1"/>
</dbReference>
<feature type="region of interest" description="Disordered" evidence="9">
    <location>
        <begin position="1"/>
        <end position="148"/>
    </location>
</feature>
<keyword evidence="6" id="KW-0067">ATP-binding</keyword>
<dbReference type="InterPro" id="IPR000719">
    <property type="entry name" value="Prot_kinase_dom"/>
</dbReference>
<evidence type="ECO:0000256" key="9">
    <source>
        <dbReference type="SAM" id="MobiDB-lite"/>
    </source>
</evidence>
<proteinExistence type="predicted"/>
<dbReference type="EMBL" id="QFNY01000049">
    <property type="protein sequence ID" value="PZP01943.1"/>
    <property type="molecule type" value="Genomic_DNA"/>
</dbReference>
<reference evidence="11 12" key="1">
    <citation type="submission" date="2017-11" db="EMBL/GenBank/DDBJ databases">
        <title>Infants hospitalized years apart are colonized by the same room-sourced microbial strains.</title>
        <authorList>
            <person name="Brooks B."/>
            <person name="Olm M.R."/>
            <person name="Firek B.A."/>
            <person name="Baker R."/>
            <person name="Thomas B.C."/>
            <person name="Morowitz M.J."/>
            <person name="Banfield J.F."/>
        </authorList>
    </citation>
    <scope>NUCLEOTIDE SEQUENCE [LARGE SCALE GENOMIC DNA]</scope>
    <source>
        <strain evidence="11">S2_012_000_R3_87</strain>
    </source>
</reference>
<organism evidence="11 12">
    <name type="scientific">Corynebacterium urealyticum</name>
    <dbReference type="NCBI Taxonomy" id="43771"/>
    <lineage>
        <taxon>Bacteria</taxon>
        <taxon>Bacillati</taxon>
        <taxon>Actinomycetota</taxon>
        <taxon>Actinomycetes</taxon>
        <taxon>Mycobacteriales</taxon>
        <taxon>Corynebacteriaceae</taxon>
        <taxon>Corynebacterium</taxon>
    </lineage>
</organism>
<feature type="compositionally biased region" description="Acidic residues" evidence="9">
    <location>
        <begin position="85"/>
        <end position="98"/>
    </location>
</feature>
<dbReference type="InterPro" id="IPR008271">
    <property type="entry name" value="Ser/Thr_kinase_AS"/>
</dbReference>
<keyword evidence="4" id="KW-0547">Nucleotide-binding</keyword>
<evidence type="ECO:0000313" key="11">
    <source>
        <dbReference type="EMBL" id="PZP01943.1"/>
    </source>
</evidence>
<dbReference type="GO" id="GO:0005524">
    <property type="term" value="F:ATP binding"/>
    <property type="evidence" value="ECO:0007669"/>
    <property type="project" value="UniProtKB-KW"/>
</dbReference>
<dbReference type="GO" id="GO:0004674">
    <property type="term" value="F:protein serine/threonine kinase activity"/>
    <property type="evidence" value="ECO:0007669"/>
    <property type="project" value="UniProtKB-KW"/>
</dbReference>
<dbReference type="PANTHER" id="PTHR24363">
    <property type="entry name" value="SERINE/THREONINE PROTEIN KINASE"/>
    <property type="match status" value="1"/>
</dbReference>
<name>A0A2W5B7Z6_9CORY</name>
<dbReference type="PANTHER" id="PTHR24363:SF0">
    <property type="entry name" value="SERINE_THREONINE KINASE LIKE DOMAIN CONTAINING 1"/>
    <property type="match status" value="1"/>
</dbReference>
<dbReference type="Pfam" id="PF16918">
    <property type="entry name" value="PknG_TPR"/>
    <property type="match status" value="1"/>
</dbReference>
<evidence type="ECO:0000256" key="8">
    <source>
        <dbReference type="ARBA" id="ARBA00048679"/>
    </source>
</evidence>
<dbReference type="PROSITE" id="PS50011">
    <property type="entry name" value="PROTEIN_KINASE_DOM"/>
    <property type="match status" value="1"/>
</dbReference>
<gene>
    <name evidence="11" type="ORF">DI609_03165</name>
</gene>
<accession>A0A2W5B7Z6</accession>
<dbReference type="Pfam" id="PF00069">
    <property type="entry name" value="Pkinase"/>
    <property type="match status" value="1"/>
</dbReference>
<evidence type="ECO:0000256" key="7">
    <source>
        <dbReference type="ARBA" id="ARBA00047899"/>
    </source>
</evidence>
<dbReference type="InterPro" id="IPR011990">
    <property type="entry name" value="TPR-like_helical_dom_sf"/>
</dbReference>
<evidence type="ECO:0000256" key="6">
    <source>
        <dbReference type="ARBA" id="ARBA00022840"/>
    </source>
</evidence>
<dbReference type="InterPro" id="IPR011009">
    <property type="entry name" value="Kinase-like_dom_sf"/>
</dbReference>
<protein>
    <recommendedName>
        <fullName evidence="1">non-specific serine/threonine protein kinase</fullName>
        <ecNumber evidence="1">2.7.11.1</ecNumber>
    </recommendedName>
</protein>
<dbReference type="Proteomes" id="UP000249451">
    <property type="component" value="Unassembled WGS sequence"/>
</dbReference>
<dbReference type="AlphaFoldDB" id="A0A2W5B7Z6"/>
<evidence type="ECO:0000256" key="1">
    <source>
        <dbReference type="ARBA" id="ARBA00012513"/>
    </source>
</evidence>
<dbReference type="Gene3D" id="1.25.40.10">
    <property type="entry name" value="Tetratricopeptide repeat domain"/>
    <property type="match status" value="2"/>
</dbReference>
<feature type="compositionally biased region" description="Basic and acidic residues" evidence="9">
    <location>
        <begin position="1"/>
        <end position="19"/>
    </location>
</feature>
<keyword evidence="2 11" id="KW-0723">Serine/threonine-protein kinase</keyword>
<keyword evidence="3" id="KW-0808">Transferase</keyword>
<evidence type="ECO:0000256" key="3">
    <source>
        <dbReference type="ARBA" id="ARBA00022679"/>
    </source>
</evidence>
<evidence type="ECO:0000313" key="12">
    <source>
        <dbReference type="Proteomes" id="UP000249451"/>
    </source>
</evidence>
<sequence length="862" mass="94119">MSEKDAAEPKVPEQDRNVDPDAGPPTEAVDRTEPDAATGPDVVTGGTAEHPEPDVTTGPATEPGAARKDEADGDGGTEAVVFDPFADDDDEEEFDLADLGDLSDLIEPGSTAQGRSQADVPTSATEVGSSTSGATTDPVQVDSGERSRREALSTFRELRGAAREGKNVADGMVHLPFITPTVPEEAIIDPSDAIAKGIDPPTLKAGDLIAGQYEILGPIAHGGLGWIYIATDHNVANRYVVLKGLMATENEHERAVADSERAFLADITHPGIVKIFNFIDDPRSPGGFIVMEFVGGPSLRERRRESPDNTLPVDIAIGYMLEVLPALDYLHSRGVVYNDLKPDNIIITEDQVKLIDLGAVSGIGAYGHIFGTKGFQAPEIASTGPTVASDIYTVGRTLASLVVNLPITDGAYDPELPTPEEEPLFQRYMSLYRLLLRATDPDPNKRFSSAVTLANQMVGVLREVLAIRDRVQHAHLDTRFTAQRSTYGTKHMLFRTDQLIDGIPRSVEIAASEVIAALPLPLTEPSDPGASLLSAARYTEPGEVLDTLESAAKQPQMSSSVEIPLTMVRARLDMGQAQEAQDKLDEVQDWLGGDWRFRWLSGVAALLRSDFVTAQYHFNEVLHLLPGEPAPKLALAATNELLMQQQGVNTTKLLDDETAQLGAMLSYAYRTPITEDVKVPPARHLSQEPATLRMQTMRLYGLVWATNPTTVSSAFGLARQLTAEGLVDAAVGVLDRVPLASRHHRLARLTSILMLISDRSRLSESRIRRAARRLEIMPTNEPRMQQVRLAVMLAGLNWIYINKKKGNDVSSESPLFDVPFTERGLRLGLEQGLRMLARQAQFDLHRFRLVDMANMIRPRTWF</sequence>
<dbReference type="SMART" id="SM00220">
    <property type="entry name" value="S_TKc"/>
    <property type="match status" value="1"/>
</dbReference>
<evidence type="ECO:0000256" key="5">
    <source>
        <dbReference type="ARBA" id="ARBA00022777"/>
    </source>
</evidence>
<comment type="catalytic activity">
    <reaction evidence="7">
        <text>L-threonyl-[protein] + ATP = O-phospho-L-threonyl-[protein] + ADP + H(+)</text>
        <dbReference type="Rhea" id="RHEA:46608"/>
        <dbReference type="Rhea" id="RHEA-COMP:11060"/>
        <dbReference type="Rhea" id="RHEA-COMP:11605"/>
        <dbReference type="ChEBI" id="CHEBI:15378"/>
        <dbReference type="ChEBI" id="CHEBI:30013"/>
        <dbReference type="ChEBI" id="CHEBI:30616"/>
        <dbReference type="ChEBI" id="CHEBI:61977"/>
        <dbReference type="ChEBI" id="CHEBI:456216"/>
        <dbReference type="EC" id="2.7.11.1"/>
    </reaction>
</comment>
<evidence type="ECO:0000256" key="2">
    <source>
        <dbReference type="ARBA" id="ARBA00022527"/>
    </source>
</evidence>
<dbReference type="Gene3D" id="3.30.200.20">
    <property type="entry name" value="Phosphorylase Kinase, domain 1"/>
    <property type="match status" value="1"/>
</dbReference>
<dbReference type="CDD" id="cd14014">
    <property type="entry name" value="STKc_PknB_like"/>
    <property type="match status" value="1"/>
</dbReference>
<feature type="compositionally biased region" description="Polar residues" evidence="9">
    <location>
        <begin position="110"/>
        <end position="138"/>
    </location>
</feature>
<evidence type="ECO:0000259" key="10">
    <source>
        <dbReference type="PROSITE" id="PS50011"/>
    </source>
</evidence>
<dbReference type="EC" id="2.7.11.1" evidence="1"/>
<dbReference type="InterPro" id="IPR031636">
    <property type="entry name" value="PknG_TPR"/>
</dbReference>
<comment type="catalytic activity">
    <reaction evidence="8">
        <text>L-seryl-[protein] + ATP = O-phospho-L-seryl-[protein] + ADP + H(+)</text>
        <dbReference type="Rhea" id="RHEA:17989"/>
        <dbReference type="Rhea" id="RHEA-COMP:9863"/>
        <dbReference type="Rhea" id="RHEA-COMP:11604"/>
        <dbReference type="ChEBI" id="CHEBI:15378"/>
        <dbReference type="ChEBI" id="CHEBI:29999"/>
        <dbReference type="ChEBI" id="CHEBI:30616"/>
        <dbReference type="ChEBI" id="CHEBI:83421"/>
        <dbReference type="ChEBI" id="CHEBI:456216"/>
        <dbReference type="EC" id="2.7.11.1"/>
    </reaction>
</comment>